<feature type="region of interest" description="Disordered" evidence="1">
    <location>
        <begin position="17"/>
        <end position="72"/>
    </location>
</feature>
<organism evidence="2 3">
    <name type="scientific">Streptomyces katrae</name>
    <dbReference type="NCBI Taxonomy" id="68223"/>
    <lineage>
        <taxon>Bacteria</taxon>
        <taxon>Bacillati</taxon>
        <taxon>Actinomycetota</taxon>
        <taxon>Actinomycetes</taxon>
        <taxon>Kitasatosporales</taxon>
        <taxon>Streptomycetaceae</taxon>
        <taxon>Streptomyces</taxon>
    </lineage>
</organism>
<reference evidence="2 3" key="1">
    <citation type="submission" date="2023-05" db="EMBL/GenBank/DDBJ databases">
        <title>Sequencing and Assembly of Streptomyces sp. NP73.</title>
        <authorList>
            <person name="Konwar A.N."/>
            <person name="Saikia K."/>
            <person name="Thakur D."/>
        </authorList>
    </citation>
    <scope>NUCLEOTIDE SEQUENCE [LARGE SCALE GENOMIC DNA]</scope>
    <source>
        <strain evidence="2 3">NP73</strain>
    </source>
</reference>
<dbReference type="Proteomes" id="UP001223390">
    <property type="component" value="Unassembled WGS sequence"/>
</dbReference>
<feature type="compositionally biased region" description="Basic and acidic residues" evidence="1">
    <location>
        <begin position="24"/>
        <end position="39"/>
    </location>
</feature>
<dbReference type="RefSeq" id="WP_125813277.1">
    <property type="nucleotide sequence ID" value="NZ_JASITI010000025.1"/>
</dbReference>
<evidence type="ECO:0000256" key="1">
    <source>
        <dbReference type="SAM" id="MobiDB-lite"/>
    </source>
</evidence>
<evidence type="ECO:0000313" key="3">
    <source>
        <dbReference type="Proteomes" id="UP001223390"/>
    </source>
</evidence>
<dbReference type="EMBL" id="JASITI010000025">
    <property type="protein sequence ID" value="MDK9498055.1"/>
    <property type="molecule type" value="Genomic_DNA"/>
</dbReference>
<evidence type="ECO:0000313" key="2">
    <source>
        <dbReference type="EMBL" id="MDK9498055.1"/>
    </source>
</evidence>
<gene>
    <name evidence="2" type="ORF">QEZ40_003003</name>
</gene>
<keyword evidence="3" id="KW-1185">Reference proteome</keyword>
<proteinExistence type="predicted"/>
<sequence>MPIDPYAALNAMLRAEAARFSPPARKDGQDRPRADRTPADRTVPQPATAERDPESGSAGEQPQRDQPAGSAA</sequence>
<comment type="caution">
    <text evidence="2">The sequence shown here is derived from an EMBL/GenBank/DDBJ whole genome shotgun (WGS) entry which is preliminary data.</text>
</comment>
<name>A0ABT7GWQ5_9ACTN</name>
<accession>A0ABT7GWQ5</accession>
<protein>
    <submittedName>
        <fullName evidence="2">Uncharacterized protein</fullName>
    </submittedName>
</protein>